<evidence type="ECO:0000256" key="1">
    <source>
        <dbReference type="ARBA" id="ARBA00001947"/>
    </source>
</evidence>
<name>A0ABV6NEK7_9BACI</name>
<dbReference type="RefSeq" id="WP_390186257.1">
    <property type="nucleotide sequence ID" value="NZ_JAQQWT010000059.1"/>
</dbReference>
<keyword evidence="3" id="KW-1185">Reference proteome</keyword>
<comment type="caution">
    <text evidence="2">The sequence shown here is derived from an EMBL/GenBank/DDBJ whole genome shotgun (WGS) entry which is preliminary data.</text>
</comment>
<dbReference type="InterPro" id="IPR000771">
    <property type="entry name" value="FBA_II"/>
</dbReference>
<dbReference type="Gene3D" id="3.20.20.70">
    <property type="entry name" value="Aldolase class I"/>
    <property type="match status" value="1"/>
</dbReference>
<evidence type="ECO:0000313" key="2">
    <source>
        <dbReference type="EMBL" id="MFC0559195.1"/>
    </source>
</evidence>
<dbReference type="Proteomes" id="UP001589833">
    <property type="component" value="Unassembled WGS sequence"/>
</dbReference>
<dbReference type="GO" id="GO:0004332">
    <property type="term" value="F:fructose-bisphosphate aldolase activity"/>
    <property type="evidence" value="ECO:0007669"/>
    <property type="project" value="UniProtKB-EC"/>
</dbReference>
<protein>
    <submittedName>
        <fullName evidence="2">Class II fructose-bisphosphate aldolase</fullName>
        <ecNumber evidence="2">4.1.2.13</ecNumber>
    </submittedName>
</protein>
<reference evidence="2 3" key="1">
    <citation type="submission" date="2024-09" db="EMBL/GenBank/DDBJ databases">
        <authorList>
            <person name="Sun Q."/>
            <person name="Mori K."/>
        </authorList>
    </citation>
    <scope>NUCLEOTIDE SEQUENCE [LARGE SCALE GENOMIC DNA]</scope>
    <source>
        <strain evidence="2 3">NCAIM B.02301</strain>
    </source>
</reference>
<gene>
    <name evidence="2" type="ORF">ACFFH4_09045</name>
</gene>
<dbReference type="InterPro" id="IPR013785">
    <property type="entry name" value="Aldolase_TIM"/>
</dbReference>
<dbReference type="EC" id="4.1.2.13" evidence="2"/>
<sequence>MTFSHRIAISFSRLANVSQNLADPEEAIYFWNETKVDALAMAVGSAHGMYKKTPNIMLRQY</sequence>
<dbReference type="EMBL" id="JBHLTR010000012">
    <property type="protein sequence ID" value="MFC0559195.1"/>
    <property type="molecule type" value="Genomic_DNA"/>
</dbReference>
<proteinExistence type="predicted"/>
<keyword evidence="2" id="KW-0456">Lyase</keyword>
<organism evidence="2 3">
    <name type="scientific">Halalkalibacter alkalisediminis</name>
    <dbReference type="NCBI Taxonomy" id="935616"/>
    <lineage>
        <taxon>Bacteria</taxon>
        <taxon>Bacillati</taxon>
        <taxon>Bacillota</taxon>
        <taxon>Bacilli</taxon>
        <taxon>Bacillales</taxon>
        <taxon>Bacillaceae</taxon>
        <taxon>Halalkalibacter</taxon>
    </lineage>
</organism>
<comment type="cofactor">
    <cofactor evidence="1">
        <name>Zn(2+)</name>
        <dbReference type="ChEBI" id="CHEBI:29105"/>
    </cofactor>
</comment>
<dbReference type="Pfam" id="PF01116">
    <property type="entry name" value="F_bP_aldolase"/>
    <property type="match status" value="1"/>
</dbReference>
<evidence type="ECO:0000313" key="3">
    <source>
        <dbReference type="Proteomes" id="UP001589833"/>
    </source>
</evidence>
<accession>A0ABV6NEK7</accession>
<dbReference type="SUPFAM" id="SSF51569">
    <property type="entry name" value="Aldolase"/>
    <property type="match status" value="1"/>
</dbReference>